<protein>
    <submittedName>
        <fullName evidence="6">Flagellar brake protein</fullName>
    </submittedName>
</protein>
<name>A0ABT2AI92_9BURK</name>
<comment type="caution">
    <text evidence="6">The sequence shown here is derived from an EMBL/GenBank/DDBJ whole genome shotgun (WGS) entry which is preliminary data.</text>
</comment>
<keyword evidence="6" id="KW-0282">Flagellum</keyword>
<feature type="domain" description="Type III secretion system flagellar brake protein YcgR PilZN" evidence="5">
    <location>
        <begin position="26"/>
        <end position="110"/>
    </location>
</feature>
<dbReference type="InterPro" id="IPR009875">
    <property type="entry name" value="PilZ_domain"/>
</dbReference>
<feature type="domain" description="PilZ" evidence="4">
    <location>
        <begin position="119"/>
        <end position="230"/>
    </location>
</feature>
<dbReference type="Gene3D" id="2.40.10.220">
    <property type="entry name" value="predicted glycosyltransferase like domains"/>
    <property type="match status" value="1"/>
</dbReference>
<evidence type="ECO:0000256" key="1">
    <source>
        <dbReference type="ARBA" id="ARBA00022636"/>
    </source>
</evidence>
<evidence type="ECO:0000256" key="3">
    <source>
        <dbReference type="ARBA" id="ARBA00023143"/>
    </source>
</evidence>
<dbReference type="Gene3D" id="2.30.110.10">
    <property type="entry name" value="Electron Transport, Fmn-binding Protein, Chain A"/>
    <property type="match status" value="1"/>
</dbReference>
<proteinExistence type="predicted"/>
<dbReference type="EMBL" id="JANUHA010000003">
    <property type="protein sequence ID" value="MCS0595952.1"/>
    <property type="molecule type" value="Genomic_DNA"/>
</dbReference>
<evidence type="ECO:0000313" key="6">
    <source>
        <dbReference type="EMBL" id="MCS0595952.1"/>
    </source>
</evidence>
<evidence type="ECO:0000256" key="2">
    <source>
        <dbReference type="ARBA" id="ARBA00022741"/>
    </source>
</evidence>
<evidence type="ECO:0000259" key="4">
    <source>
        <dbReference type="Pfam" id="PF07238"/>
    </source>
</evidence>
<dbReference type="Pfam" id="PF07238">
    <property type="entry name" value="PilZ"/>
    <property type="match status" value="1"/>
</dbReference>
<keyword evidence="3" id="KW-0975">Bacterial flagellum</keyword>
<organism evidence="6 7">
    <name type="scientific">Massilia agri</name>
    <dbReference type="NCBI Taxonomy" id="1886785"/>
    <lineage>
        <taxon>Bacteria</taxon>
        <taxon>Pseudomonadati</taxon>
        <taxon>Pseudomonadota</taxon>
        <taxon>Betaproteobacteria</taxon>
        <taxon>Burkholderiales</taxon>
        <taxon>Oxalobacteraceae</taxon>
        <taxon>Telluria group</taxon>
        <taxon>Massilia</taxon>
    </lineage>
</organism>
<keyword evidence="2" id="KW-0547">Nucleotide-binding</keyword>
<dbReference type="RefSeq" id="WP_258826992.1">
    <property type="nucleotide sequence ID" value="NZ_JANUHA010000003.1"/>
</dbReference>
<keyword evidence="6" id="KW-0969">Cilium</keyword>
<dbReference type="InterPro" id="IPR012349">
    <property type="entry name" value="Split_barrel_FMN-bd"/>
</dbReference>
<reference evidence="6 7" key="1">
    <citation type="submission" date="2022-08" db="EMBL/GenBank/DDBJ databases">
        <title>Reclassification of Massilia species as members of the genera Telluria, Duganella, Pseudoduganella, Mokoshia gen. nov. and Zemynaea gen. nov. using orthogonal and non-orthogonal genome-based approaches.</title>
        <authorList>
            <person name="Bowman J.P."/>
        </authorList>
    </citation>
    <scope>NUCLEOTIDE SEQUENCE [LARGE SCALE GENOMIC DNA]</scope>
    <source>
        <strain evidence="6 7">JCM 31661</strain>
    </source>
</reference>
<keyword evidence="7" id="KW-1185">Reference proteome</keyword>
<dbReference type="Proteomes" id="UP001206572">
    <property type="component" value="Unassembled WGS sequence"/>
</dbReference>
<accession>A0ABT2AI92</accession>
<keyword evidence="1" id="KW-0973">c-di-GMP</keyword>
<keyword evidence="6" id="KW-0966">Cell projection</keyword>
<dbReference type="InterPro" id="IPR009926">
    <property type="entry name" value="T3SS_YcgR_PilZN"/>
</dbReference>
<dbReference type="Pfam" id="PF12945">
    <property type="entry name" value="PilZNR"/>
    <property type="match status" value="1"/>
</dbReference>
<evidence type="ECO:0000313" key="7">
    <source>
        <dbReference type="Proteomes" id="UP001206572"/>
    </source>
</evidence>
<sequence>MNARPMNSQVHELKAQEFEFEAMNLQVGMRLQFITHRQVKPVQHFSTLIGYVKDEYIIVKIPMEHGAPITLGDGERVTIRVFSGVNVCSFACTVERVFPRPLFYAHLSFPTAIQGTSLRGAARVKADIPVSIKASGIGAATVHGSIVDVSVTGVRIHSAQSLPPDGEEVTLDFTVLPPSGTHAVRIETRAIVRNRTASQAAGESREVFSYGVQFVDLDPMHYTLLQNLTYEALLADRLKIV</sequence>
<dbReference type="SUPFAM" id="SSF141371">
    <property type="entry name" value="PilZ domain-like"/>
    <property type="match status" value="2"/>
</dbReference>
<evidence type="ECO:0000259" key="5">
    <source>
        <dbReference type="Pfam" id="PF12945"/>
    </source>
</evidence>
<gene>
    <name evidence="6" type="ORF">NX780_06270</name>
</gene>